<reference evidence="4" key="1">
    <citation type="submission" date="2021-04" db="EMBL/GenBank/DDBJ databases">
        <authorList>
            <person name="Hartkoorn R.C."/>
            <person name="Beaudoing E."/>
            <person name="Hot D."/>
        </authorList>
    </citation>
    <scope>NUCLEOTIDE SEQUENCE</scope>
    <source>
        <strain evidence="4">NRRL B-16292</strain>
    </source>
</reference>
<dbReference type="PANTHER" id="PTHR30576">
    <property type="entry name" value="COLANIC BIOSYNTHESIS UDP-GLUCOSE LIPID CARRIER TRANSFERASE"/>
    <property type="match status" value="1"/>
</dbReference>
<accession>A0ABY5W848</accession>
<keyword evidence="5" id="KW-1185">Reference proteome</keyword>
<evidence type="ECO:0000256" key="2">
    <source>
        <dbReference type="SAM" id="Phobius"/>
    </source>
</evidence>
<comment type="similarity">
    <text evidence="1">Belongs to the bacterial sugar transferase family.</text>
</comment>
<organism evidence="4 5">
    <name type="scientific">Dactylosporangium fulvum</name>
    <dbReference type="NCBI Taxonomy" id="53359"/>
    <lineage>
        <taxon>Bacteria</taxon>
        <taxon>Bacillati</taxon>
        <taxon>Actinomycetota</taxon>
        <taxon>Actinomycetes</taxon>
        <taxon>Micromonosporales</taxon>
        <taxon>Micromonosporaceae</taxon>
        <taxon>Dactylosporangium</taxon>
    </lineage>
</organism>
<sequence>MTAEAPTGRTARRQRVGFPRRLLDLLAGSVGLLVVCLPLLLLMLAVRLESRGPALFRQIRLGERGRPFILYKLRTMRTGSTGLEITTADDPRVTRLGRLLRRTSLDELPQLWHVVRGQMTLVGPRPETPALAEAYPPDCRWVLDHRPGLTGPAQVRLRDTDILGTADANTTAAYLSQIVPARTAIEAVYLRNPTLAATLGVLVDTVRHLLGRPVPPQH</sequence>
<feature type="domain" description="Bacterial sugar transferase" evidence="3">
    <location>
        <begin position="20"/>
        <end position="210"/>
    </location>
</feature>
<keyword evidence="2" id="KW-1133">Transmembrane helix</keyword>
<evidence type="ECO:0000259" key="3">
    <source>
        <dbReference type="Pfam" id="PF02397"/>
    </source>
</evidence>
<gene>
    <name evidence="4" type="ORF">Dfulv_15120</name>
</gene>
<evidence type="ECO:0000256" key="1">
    <source>
        <dbReference type="ARBA" id="ARBA00006464"/>
    </source>
</evidence>
<dbReference type="EMBL" id="CP073720">
    <property type="protein sequence ID" value="UWP85491.1"/>
    <property type="molecule type" value="Genomic_DNA"/>
</dbReference>
<dbReference type="InterPro" id="IPR003362">
    <property type="entry name" value="Bact_transf"/>
</dbReference>
<evidence type="ECO:0000313" key="4">
    <source>
        <dbReference type="EMBL" id="UWP85491.1"/>
    </source>
</evidence>
<dbReference type="Pfam" id="PF02397">
    <property type="entry name" value="Bac_transf"/>
    <property type="match status" value="1"/>
</dbReference>
<dbReference type="Proteomes" id="UP001059617">
    <property type="component" value="Chromosome"/>
</dbReference>
<proteinExistence type="inferred from homology"/>
<dbReference type="PANTHER" id="PTHR30576:SF0">
    <property type="entry name" value="UNDECAPRENYL-PHOSPHATE N-ACETYLGALACTOSAMINYL 1-PHOSPHATE TRANSFERASE-RELATED"/>
    <property type="match status" value="1"/>
</dbReference>
<dbReference type="GO" id="GO:0016740">
    <property type="term" value="F:transferase activity"/>
    <property type="evidence" value="ECO:0007669"/>
    <property type="project" value="UniProtKB-KW"/>
</dbReference>
<evidence type="ECO:0000313" key="5">
    <source>
        <dbReference type="Proteomes" id="UP001059617"/>
    </source>
</evidence>
<protein>
    <submittedName>
        <fullName evidence="4">Sugar transferase</fullName>
    </submittedName>
</protein>
<feature type="transmembrane region" description="Helical" evidence="2">
    <location>
        <begin position="22"/>
        <end position="46"/>
    </location>
</feature>
<reference evidence="4" key="2">
    <citation type="submission" date="2022-09" db="EMBL/GenBank/DDBJ databases">
        <title>Biosynthetic gene clusters of Dactylosporangioum fulvum.</title>
        <authorList>
            <person name="Caradec T."/>
        </authorList>
    </citation>
    <scope>NUCLEOTIDE SEQUENCE</scope>
    <source>
        <strain evidence="4">NRRL B-16292</strain>
    </source>
</reference>
<keyword evidence="2" id="KW-0472">Membrane</keyword>
<keyword evidence="4" id="KW-0808">Transferase</keyword>
<keyword evidence="2" id="KW-0812">Transmembrane</keyword>
<name>A0ABY5W848_9ACTN</name>
<dbReference type="RefSeq" id="WP_259863613.1">
    <property type="nucleotide sequence ID" value="NZ_BAAAST010000014.1"/>
</dbReference>